<dbReference type="Proteomes" id="UP001144280">
    <property type="component" value="Unassembled WGS sequence"/>
</dbReference>
<gene>
    <name evidence="1" type="ORF">Pa4123_21180</name>
</gene>
<sequence length="70" mass="7401">MAYACPMQRCTDRAAGGISHRLYPGGATVCRWSSADRIDKGAPPCVARNLVPAPGVRSKWSLPGAGWPFG</sequence>
<comment type="caution">
    <text evidence="1">The sequence shown here is derived from an EMBL/GenBank/DDBJ whole genome shotgun (WGS) entry which is preliminary data.</text>
</comment>
<proteinExistence type="predicted"/>
<dbReference type="EMBL" id="BSDI01000007">
    <property type="protein sequence ID" value="GLH96844.1"/>
    <property type="molecule type" value="Genomic_DNA"/>
</dbReference>
<evidence type="ECO:0000313" key="1">
    <source>
        <dbReference type="EMBL" id="GLH96844.1"/>
    </source>
</evidence>
<evidence type="ECO:0000313" key="2">
    <source>
        <dbReference type="Proteomes" id="UP001144280"/>
    </source>
</evidence>
<protein>
    <submittedName>
        <fullName evidence="1">Uncharacterized protein</fullName>
    </submittedName>
</protein>
<accession>A0ABQ5QRI2</accession>
<organism evidence="1 2">
    <name type="scientific">Phytohabitans aurantiacus</name>
    <dbReference type="NCBI Taxonomy" id="3016789"/>
    <lineage>
        <taxon>Bacteria</taxon>
        <taxon>Bacillati</taxon>
        <taxon>Actinomycetota</taxon>
        <taxon>Actinomycetes</taxon>
        <taxon>Micromonosporales</taxon>
        <taxon>Micromonosporaceae</taxon>
    </lineage>
</organism>
<reference evidence="1" key="1">
    <citation type="submission" date="2022-12" db="EMBL/GenBank/DDBJ databases">
        <title>New Phytohabitans aurantiacus sp. RD004123 nov., an actinomycete isolated from soil.</title>
        <authorList>
            <person name="Triningsih D.W."/>
            <person name="Harunari E."/>
            <person name="Igarashi Y."/>
        </authorList>
    </citation>
    <scope>NUCLEOTIDE SEQUENCE</scope>
    <source>
        <strain evidence="1">RD004123</strain>
    </source>
</reference>
<keyword evidence="2" id="KW-1185">Reference proteome</keyword>
<name>A0ABQ5QRI2_9ACTN</name>